<dbReference type="Gene3D" id="3.90.1200.10">
    <property type="match status" value="1"/>
</dbReference>
<keyword evidence="3" id="KW-1185">Reference proteome</keyword>
<dbReference type="PANTHER" id="PTHR40086:SF1">
    <property type="entry name" value="CELL CYCLE REGULATOR CCRZ"/>
    <property type="match status" value="1"/>
</dbReference>
<dbReference type="Pfam" id="PF01636">
    <property type="entry name" value="APH"/>
    <property type="match status" value="1"/>
</dbReference>
<dbReference type="EMBL" id="BAABIG010000008">
    <property type="protein sequence ID" value="GAA4787188.1"/>
    <property type="molecule type" value="Genomic_DNA"/>
</dbReference>
<sequence>MAPQPVSAARQRAEAMTGDASLVTGPLAGHHHETYVLSLPDGGGPIKVREPRSPILWFDRRCFRSEEELLRALKPYVPQVPGIVEVEGVGFQRFIEGRTLGAGHQDRRDRRDGRDRREGRRVPDAVLDQIVGLFRSLVTVTPGMLPVERRCSPEDAPQDGDSDGFLRRLVVFIADQVYERNRAEFGGLFRDLGVVDETLTRLEKNVSGLTQRPFSLLHADLHRHNIVIDPRGSLWAIDWELAMVGDPLYDLATHLYLMRYPVDQERRLIGAWCDTVESVRPGASRAWRRDLPLIMDFKRAQSVFTDVIRVALALCHPSGLRWADLPRAAGELERVILAAAVPLGLDEIPGRVRITRALIKWHSRPAARRPVLRTLTP</sequence>
<dbReference type="Proteomes" id="UP001501265">
    <property type="component" value="Unassembled WGS sequence"/>
</dbReference>
<dbReference type="InterPro" id="IPR011009">
    <property type="entry name" value="Kinase-like_dom_sf"/>
</dbReference>
<name>A0ABP9AXS5_9ACTN</name>
<dbReference type="InterPro" id="IPR052077">
    <property type="entry name" value="CcrZ_PhaseVar_Mediator"/>
</dbReference>
<dbReference type="SUPFAM" id="SSF56112">
    <property type="entry name" value="Protein kinase-like (PK-like)"/>
    <property type="match status" value="1"/>
</dbReference>
<dbReference type="InterPro" id="IPR002575">
    <property type="entry name" value="Aminoglycoside_PTrfase"/>
</dbReference>
<reference evidence="3" key="1">
    <citation type="journal article" date="2019" name="Int. J. Syst. Evol. Microbiol.">
        <title>The Global Catalogue of Microorganisms (GCM) 10K type strain sequencing project: providing services to taxonomists for standard genome sequencing and annotation.</title>
        <authorList>
            <consortium name="The Broad Institute Genomics Platform"/>
            <consortium name="The Broad Institute Genome Sequencing Center for Infectious Disease"/>
            <person name="Wu L."/>
            <person name="Ma J."/>
        </authorList>
    </citation>
    <scope>NUCLEOTIDE SEQUENCE [LARGE SCALE GENOMIC DNA]</scope>
    <source>
        <strain evidence="3">JCM 18081</strain>
    </source>
</reference>
<evidence type="ECO:0000259" key="1">
    <source>
        <dbReference type="Pfam" id="PF01636"/>
    </source>
</evidence>
<organism evidence="2 3">
    <name type="scientific">Streptomyces ziwulingensis</name>
    <dbReference type="NCBI Taxonomy" id="1045501"/>
    <lineage>
        <taxon>Bacteria</taxon>
        <taxon>Bacillati</taxon>
        <taxon>Actinomycetota</taxon>
        <taxon>Actinomycetes</taxon>
        <taxon>Kitasatosporales</taxon>
        <taxon>Streptomycetaceae</taxon>
        <taxon>Streptomyces</taxon>
    </lineage>
</organism>
<dbReference type="RefSeq" id="WP_345617590.1">
    <property type="nucleotide sequence ID" value="NZ_BAABIG010000008.1"/>
</dbReference>
<feature type="domain" description="Aminoglycoside phosphotransferase" evidence="1">
    <location>
        <begin position="29"/>
        <end position="275"/>
    </location>
</feature>
<comment type="caution">
    <text evidence="2">The sequence shown here is derived from an EMBL/GenBank/DDBJ whole genome shotgun (WGS) entry which is preliminary data.</text>
</comment>
<gene>
    <name evidence="2" type="ORF">GCM10023220_09270</name>
</gene>
<accession>A0ABP9AXS5</accession>
<proteinExistence type="predicted"/>
<protein>
    <submittedName>
        <fullName evidence="2">Phosphotransferase</fullName>
    </submittedName>
</protein>
<evidence type="ECO:0000313" key="3">
    <source>
        <dbReference type="Proteomes" id="UP001501265"/>
    </source>
</evidence>
<evidence type="ECO:0000313" key="2">
    <source>
        <dbReference type="EMBL" id="GAA4787188.1"/>
    </source>
</evidence>
<dbReference type="PANTHER" id="PTHR40086">
    <property type="entry name" value="PHOSPHOTRANSFERASE YTMP-RELATED"/>
    <property type="match status" value="1"/>
</dbReference>